<feature type="transmembrane region" description="Helical" evidence="2">
    <location>
        <begin position="438"/>
        <end position="457"/>
    </location>
</feature>
<gene>
    <name evidence="3" type="ordered locus">MPUT_0214</name>
</gene>
<name>A0A7U3ZSB0_MYCPK</name>
<evidence type="ECO:0000313" key="4">
    <source>
        <dbReference type="Proteomes" id="UP000008907"/>
    </source>
</evidence>
<protein>
    <submittedName>
        <fullName evidence="3">Uncharacterized protein</fullName>
    </submittedName>
</protein>
<dbReference type="EMBL" id="CP003021">
    <property type="protein sequence ID" value="AEM68606.1"/>
    <property type="molecule type" value="Genomic_DNA"/>
</dbReference>
<feature type="compositionally biased region" description="Basic and acidic residues" evidence="1">
    <location>
        <begin position="420"/>
        <end position="429"/>
    </location>
</feature>
<dbReference type="KEGG" id="mpf:MPUT_0214"/>
<dbReference type="Proteomes" id="UP000008907">
    <property type="component" value="Chromosome"/>
</dbReference>
<dbReference type="RefSeq" id="WP_014034962.1">
    <property type="nucleotide sequence ID" value="NC_015946.1"/>
</dbReference>
<feature type="region of interest" description="Disordered" evidence="1">
    <location>
        <begin position="400"/>
        <end position="429"/>
    </location>
</feature>
<keyword evidence="2" id="KW-1133">Transmembrane helix</keyword>
<proteinExistence type="predicted"/>
<keyword evidence="2" id="KW-0812">Transmembrane</keyword>
<reference evidence="3 4" key="1">
    <citation type="journal article" date="2011" name="J. Bacteriol.">
        <title>Genome Sequence of Mycoplasma putrefaciens Type Strain KS1.</title>
        <authorList>
            <person name="Calcutt M.J."/>
            <person name="Foecking M.F."/>
        </authorList>
    </citation>
    <scope>NUCLEOTIDE SEQUENCE [LARGE SCALE GENOMIC DNA]</scope>
    <source>
        <strain evidence="4">ATCC 15718 / NCTC 10155 / C30 KS-1 / KS-1</strain>
    </source>
</reference>
<evidence type="ECO:0000313" key="3">
    <source>
        <dbReference type="EMBL" id="AEM68606.1"/>
    </source>
</evidence>
<sequence length="463" mass="54701">MKLLLPLFFSSAQLLTNTSSFDKQTQVTIKNPNNSFSFTEKPNYQKTITFLNDLKPDANIDLAPIGWTHNPKLLRNFFQKHFIFKISDKFLNYLNDGLDMKISFDIEIQRQYQTDQIAKKEFKKVICNFESQEIFNCGNQKEYLGVVCTLDPLAIGRGNFKAFHDFYTKWNCAYDKTNQLLNIFEDSIFEKIPATSWEHTHLAGPHIRQAVYKINQVEYKFQIPKRLTDQIKKHKLANNNFENLYQLEKMVVEYEKTVKSKITRSHNSNQFQNLFDKWKINDFSRLEFSKFKWNDETEITIEIPIKEKYQAQLKSVFFTIPITQKINIEHLIEPNFLTITKDELDNVKDSIPKLALWLNTALNYQIKDNQLIITVKKNFSKKFYGVKKIKLEIIDNNQNNQANNTINNHSSLEPNPYKKPRTDNKIKKQEQKVTTNPYLYMSISIFLIILISCLYSFSRPKKR</sequence>
<organism evidence="3 4">
    <name type="scientific">Mycoplasma putrefaciens (strain ATCC 15718 / NCTC 10155 / C30 KS-1 / KS-1)</name>
    <dbReference type="NCBI Taxonomy" id="743965"/>
    <lineage>
        <taxon>Bacteria</taxon>
        <taxon>Bacillati</taxon>
        <taxon>Mycoplasmatota</taxon>
        <taxon>Mollicutes</taxon>
        <taxon>Mycoplasmataceae</taxon>
        <taxon>Mycoplasma</taxon>
    </lineage>
</organism>
<evidence type="ECO:0000256" key="1">
    <source>
        <dbReference type="SAM" id="MobiDB-lite"/>
    </source>
</evidence>
<accession>A0A7U3ZSB0</accession>
<dbReference type="AlphaFoldDB" id="A0A7U3ZSB0"/>
<keyword evidence="2" id="KW-0472">Membrane</keyword>
<evidence type="ECO:0000256" key="2">
    <source>
        <dbReference type="SAM" id="Phobius"/>
    </source>
</evidence>